<reference evidence="4 5" key="1">
    <citation type="journal article" date="2016" name="Nat. Commun.">
        <title>Extremotolerant tardigrade genome and improved radiotolerance of human cultured cells by tardigrade-unique protein.</title>
        <authorList>
            <person name="Hashimoto T."/>
            <person name="Horikawa D.D."/>
            <person name="Saito Y."/>
            <person name="Kuwahara H."/>
            <person name="Kozuka-Hata H."/>
            <person name="Shin-I T."/>
            <person name="Minakuchi Y."/>
            <person name="Ohishi K."/>
            <person name="Motoyama A."/>
            <person name="Aizu T."/>
            <person name="Enomoto A."/>
            <person name="Kondo K."/>
            <person name="Tanaka S."/>
            <person name="Hara Y."/>
            <person name="Koshikawa S."/>
            <person name="Sagara H."/>
            <person name="Miura T."/>
            <person name="Yokobori S."/>
            <person name="Miyagawa K."/>
            <person name="Suzuki Y."/>
            <person name="Kubo T."/>
            <person name="Oyama M."/>
            <person name="Kohara Y."/>
            <person name="Fujiyama A."/>
            <person name="Arakawa K."/>
            <person name="Katayama T."/>
            <person name="Toyoda A."/>
            <person name="Kunieda T."/>
        </authorList>
    </citation>
    <scope>NUCLEOTIDE SEQUENCE [LARGE SCALE GENOMIC DNA]</scope>
    <source>
        <strain evidence="4 5">YOKOZUNA-1</strain>
    </source>
</reference>
<dbReference type="EMBL" id="BDGG01000017">
    <property type="protein sequence ID" value="GAV08178.1"/>
    <property type="molecule type" value="Genomic_DNA"/>
</dbReference>
<dbReference type="GO" id="GO:0032222">
    <property type="term" value="P:regulation of synaptic transmission, cholinergic"/>
    <property type="evidence" value="ECO:0007669"/>
    <property type="project" value="InterPro"/>
</dbReference>
<dbReference type="SUPFAM" id="SSF57302">
    <property type="entry name" value="Snake toxin-like"/>
    <property type="match status" value="1"/>
</dbReference>
<dbReference type="InterPro" id="IPR050975">
    <property type="entry name" value="Sleep_regulator"/>
</dbReference>
<dbReference type="Pfam" id="PF17064">
    <property type="entry name" value="QVR"/>
    <property type="match status" value="1"/>
</dbReference>
<evidence type="ECO:0008006" key="6">
    <source>
        <dbReference type="Google" id="ProtNLM"/>
    </source>
</evidence>
<dbReference type="AlphaFoldDB" id="A0A1D1W7G6"/>
<evidence type="ECO:0000313" key="5">
    <source>
        <dbReference type="Proteomes" id="UP000186922"/>
    </source>
</evidence>
<evidence type="ECO:0000256" key="3">
    <source>
        <dbReference type="SAM" id="SignalP"/>
    </source>
</evidence>
<keyword evidence="1 3" id="KW-0732">Signal</keyword>
<evidence type="ECO:0000256" key="1">
    <source>
        <dbReference type="ARBA" id="ARBA00022729"/>
    </source>
</evidence>
<dbReference type="PANTHER" id="PTHR33562">
    <property type="entry name" value="ATILLA, ISOFORM B-RELATED-RELATED"/>
    <property type="match status" value="1"/>
</dbReference>
<gene>
    <name evidence="4" type="primary">RvY_17909-1</name>
    <name evidence="4" type="synonym">RvY_17909.1</name>
    <name evidence="4" type="ORF">RvY_17909</name>
</gene>
<dbReference type="InterPro" id="IPR045860">
    <property type="entry name" value="Snake_toxin-like_sf"/>
</dbReference>
<evidence type="ECO:0000313" key="4">
    <source>
        <dbReference type="EMBL" id="GAV08178.1"/>
    </source>
</evidence>
<organism evidence="4 5">
    <name type="scientific">Ramazzottius varieornatus</name>
    <name type="common">Water bear</name>
    <name type="synonym">Tardigrade</name>
    <dbReference type="NCBI Taxonomy" id="947166"/>
    <lineage>
        <taxon>Eukaryota</taxon>
        <taxon>Metazoa</taxon>
        <taxon>Ecdysozoa</taxon>
        <taxon>Tardigrada</taxon>
        <taxon>Eutardigrada</taxon>
        <taxon>Parachela</taxon>
        <taxon>Hypsibioidea</taxon>
        <taxon>Ramazzottiidae</taxon>
        <taxon>Ramazzottius</taxon>
    </lineage>
</organism>
<keyword evidence="2" id="KW-0325">Glycoprotein</keyword>
<proteinExistence type="predicted"/>
<dbReference type="InterPro" id="IPR031424">
    <property type="entry name" value="QVR-like"/>
</dbReference>
<protein>
    <recommendedName>
        <fullName evidence="6">Protein sleepless</fullName>
    </recommendedName>
</protein>
<evidence type="ECO:0000256" key="2">
    <source>
        <dbReference type="ARBA" id="ARBA00023180"/>
    </source>
</evidence>
<name>A0A1D1W7G6_RAMVA</name>
<comment type="caution">
    <text evidence="4">The sequence shown here is derived from an EMBL/GenBank/DDBJ whole genome shotgun (WGS) entry which is preliminary data.</text>
</comment>
<accession>A0A1D1W7G6</accession>
<feature type="signal peptide" evidence="3">
    <location>
        <begin position="1"/>
        <end position="23"/>
    </location>
</feature>
<dbReference type="Proteomes" id="UP000186922">
    <property type="component" value="Unassembled WGS sequence"/>
</dbReference>
<sequence length="132" mass="14607">MSRGRTLMTFFLVTIVSAVIVDAIRCYDCYHCGEPFRKKDSKVAVCESPYDVCVKVFRDKTATEGGSNIHRGCAERRTQAAGCTKQNDNQGSFTSCICDRDECNGAESSTRGLTSTLLFTMMCFITIKLIMA</sequence>
<dbReference type="GO" id="GO:0030431">
    <property type="term" value="P:sleep"/>
    <property type="evidence" value="ECO:0007669"/>
    <property type="project" value="InterPro"/>
</dbReference>
<keyword evidence="5" id="KW-1185">Reference proteome</keyword>
<feature type="chain" id="PRO_5008899293" description="Protein sleepless" evidence="3">
    <location>
        <begin position="24"/>
        <end position="132"/>
    </location>
</feature>